<evidence type="ECO:0000256" key="5">
    <source>
        <dbReference type="ARBA" id="ARBA00022989"/>
    </source>
</evidence>
<feature type="transmembrane region" description="Helical" evidence="8">
    <location>
        <begin position="48"/>
        <end position="74"/>
    </location>
</feature>
<evidence type="ECO:0000313" key="9">
    <source>
        <dbReference type="EMBL" id="MEQ2521718.1"/>
    </source>
</evidence>
<name>A0ABV1GIW2_9FIRM</name>
<comment type="subcellular location">
    <subcellularLocation>
        <location evidence="1">Cell membrane</location>
        <topology evidence="1">Multi-pass membrane protein</topology>
    </subcellularLocation>
</comment>
<evidence type="ECO:0000256" key="6">
    <source>
        <dbReference type="ARBA" id="ARBA00023136"/>
    </source>
</evidence>
<feature type="transmembrane region" description="Helical" evidence="8">
    <location>
        <begin position="180"/>
        <end position="198"/>
    </location>
</feature>
<feature type="transmembrane region" description="Helical" evidence="8">
    <location>
        <begin position="20"/>
        <end position="41"/>
    </location>
</feature>
<dbReference type="InterPro" id="IPR005661">
    <property type="entry name" value="OadB_MmdB"/>
</dbReference>
<comment type="caution">
    <text evidence="9">The sequence shown here is derived from an EMBL/GenBank/DDBJ whole genome shotgun (WGS) entry which is preliminary data.</text>
</comment>
<dbReference type="Pfam" id="PF03977">
    <property type="entry name" value="OAD_beta"/>
    <property type="match status" value="1"/>
</dbReference>
<keyword evidence="2 7" id="KW-1003">Cell membrane</keyword>
<keyword evidence="5 8" id="KW-1133">Transmembrane helix</keyword>
<keyword evidence="6 7" id="KW-0472">Membrane</keyword>
<reference evidence="9 10" key="1">
    <citation type="submission" date="2024-03" db="EMBL/GenBank/DDBJ databases">
        <title>Human intestinal bacterial collection.</title>
        <authorList>
            <person name="Pauvert C."/>
            <person name="Hitch T.C.A."/>
            <person name="Clavel T."/>
        </authorList>
    </citation>
    <scope>NUCLEOTIDE SEQUENCE [LARGE SCALE GENOMIC DNA]</scope>
    <source>
        <strain evidence="9 10">CLA-JM-H11</strain>
    </source>
</reference>
<keyword evidence="7" id="KW-0915">Sodium</keyword>
<feature type="transmembrane region" description="Helical" evidence="8">
    <location>
        <begin position="275"/>
        <end position="297"/>
    </location>
</feature>
<dbReference type="PIRSF" id="PIRSF015658">
    <property type="entry name" value="MmdB_OadB"/>
    <property type="match status" value="1"/>
</dbReference>
<gene>
    <name evidence="9" type="ORF">WMO24_14975</name>
</gene>
<dbReference type="PANTHER" id="PTHR35806:SF1">
    <property type="entry name" value="OXALOACETATE DECARBOXYLASE BETA CHAIN 2"/>
    <property type="match status" value="1"/>
</dbReference>
<evidence type="ECO:0000313" key="10">
    <source>
        <dbReference type="Proteomes" id="UP001477672"/>
    </source>
</evidence>
<keyword evidence="7" id="KW-0813">Transport</keyword>
<dbReference type="Proteomes" id="UP001477672">
    <property type="component" value="Unassembled WGS sequence"/>
</dbReference>
<keyword evidence="3 8" id="KW-0812">Transmembrane</keyword>
<feature type="transmembrane region" description="Helical" evidence="8">
    <location>
        <begin position="94"/>
        <end position="116"/>
    </location>
</feature>
<feature type="transmembrane region" description="Helical" evidence="8">
    <location>
        <begin position="370"/>
        <end position="392"/>
    </location>
</feature>
<keyword evidence="10" id="KW-1185">Reference proteome</keyword>
<dbReference type="EMBL" id="JBBMFA010000113">
    <property type="protein sequence ID" value="MEQ2521718.1"/>
    <property type="molecule type" value="Genomic_DNA"/>
</dbReference>
<evidence type="ECO:0000256" key="7">
    <source>
        <dbReference type="PIRNR" id="PIRNR015658"/>
    </source>
</evidence>
<organism evidence="9 10">
    <name type="scientific">Ruthenibacterium intestinale</name>
    <dbReference type="NCBI Taxonomy" id="3133163"/>
    <lineage>
        <taxon>Bacteria</taxon>
        <taxon>Bacillati</taxon>
        <taxon>Bacillota</taxon>
        <taxon>Clostridia</taxon>
        <taxon>Eubacteriales</taxon>
        <taxon>Oscillospiraceae</taxon>
        <taxon>Ruthenibacterium</taxon>
    </lineage>
</organism>
<keyword evidence="7" id="KW-0739">Sodium transport</keyword>
<feature type="transmembrane region" description="Helical" evidence="8">
    <location>
        <begin position="303"/>
        <end position="322"/>
    </location>
</feature>
<evidence type="ECO:0000256" key="3">
    <source>
        <dbReference type="ARBA" id="ARBA00022692"/>
    </source>
</evidence>
<evidence type="ECO:0000256" key="2">
    <source>
        <dbReference type="ARBA" id="ARBA00022475"/>
    </source>
</evidence>
<evidence type="ECO:0000256" key="8">
    <source>
        <dbReference type="SAM" id="Phobius"/>
    </source>
</evidence>
<feature type="transmembrane region" description="Helical" evidence="8">
    <location>
        <begin position="228"/>
        <end position="254"/>
    </location>
</feature>
<dbReference type="RefSeq" id="WP_349217188.1">
    <property type="nucleotide sequence ID" value="NZ_JBBMFA010000113.1"/>
</dbReference>
<evidence type="ECO:0000256" key="4">
    <source>
        <dbReference type="ARBA" id="ARBA00022967"/>
    </source>
</evidence>
<protein>
    <submittedName>
        <fullName evidence="9">Sodium ion-translocating decarboxylase subunit beta</fullName>
    </submittedName>
</protein>
<proteinExistence type="predicted"/>
<dbReference type="PANTHER" id="PTHR35806">
    <property type="entry name" value="OXALOACETATE DECARBOXYLASE BETA CHAIN 2"/>
    <property type="match status" value="1"/>
</dbReference>
<accession>A0ABV1GIW2</accession>
<keyword evidence="7" id="KW-0406">Ion transport</keyword>
<evidence type="ECO:0000256" key="1">
    <source>
        <dbReference type="ARBA" id="ARBA00004651"/>
    </source>
</evidence>
<sequence length="396" mass="41669">MQGFLDAVTGIASESGFMGIFQNPGYLIMIIIACVLLYLAIVKQFEPLLLLPIAFGMLLANLPFGDIIHMEFFLTESGHPDFVSVLNEGGLADMLYLGVKLGIYPPLIFLGIGTMTDFGPLISNPKSLLLGAAAQLGIFTTYIGAKFLGFTGPEAASIGIIGGADGPTAIFVTSQLAPHLLGAIAVAAYSYMALVPIIQPPIMKALTTKKERQVVMKQLRTVSKTEKILFPIICTIIICLILPTAVPLVGMLMLGNLMKESGVVDRINKTAGNELMNIITIFLGVSVGCTTSADTFFNLQTAYIIALGLLAFCFGTAGGVLLGRVMCWVTKGQVNPLIGSAGVSAVPMAARVSQKVGQKENPQNFLLMHAMGPNVAGVIGSAVAAGILINMLKGCI</sequence>
<keyword evidence="4" id="KW-1278">Translocase</keyword>
<feature type="transmembrane region" description="Helical" evidence="8">
    <location>
        <begin position="128"/>
        <end position="149"/>
    </location>
</feature>
<dbReference type="NCBIfam" id="TIGR01109">
    <property type="entry name" value="Na_pump_decarbB"/>
    <property type="match status" value="1"/>
</dbReference>